<reference evidence="4 5" key="1">
    <citation type="submission" date="2020-06" db="EMBL/GenBank/DDBJ databases">
        <authorList>
            <consortium name="Wellcome Sanger Institute Data Sharing"/>
        </authorList>
    </citation>
    <scope>NUCLEOTIDE SEQUENCE [LARGE SCALE GENOMIC DNA]</scope>
</reference>
<dbReference type="InterPro" id="IPR001304">
    <property type="entry name" value="C-type_lectin-like"/>
</dbReference>
<dbReference type="InterPro" id="IPR016187">
    <property type="entry name" value="CTDL_fold"/>
</dbReference>
<dbReference type="Gene3D" id="3.10.100.10">
    <property type="entry name" value="Mannose-Binding Protein A, subunit A"/>
    <property type="match status" value="1"/>
</dbReference>
<reference evidence="4" key="3">
    <citation type="submission" date="2025-09" db="UniProtKB">
        <authorList>
            <consortium name="Ensembl"/>
        </authorList>
    </citation>
    <scope>IDENTIFICATION</scope>
</reference>
<dbReference type="CDD" id="cd03590">
    <property type="entry name" value="CLECT_DC-SIGN_like"/>
    <property type="match status" value="1"/>
</dbReference>
<reference evidence="4" key="2">
    <citation type="submission" date="2025-08" db="UniProtKB">
        <authorList>
            <consortium name="Ensembl"/>
        </authorList>
    </citation>
    <scope>IDENTIFICATION</scope>
</reference>
<protein>
    <recommendedName>
        <fullName evidence="3">C-type lectin domain-containing protein</fullName>
    </recommendedName>
</protein>
<keyword evidence="1" id="KW-0430">Lectin</keyword>
<dbReference type="InterPro" id="IPR016186">
    <property type="entry name" value="C-type_lectin-like/link_sf"/>
</dbReference>
<dbReference type="InterPro" id="IPR050111">
    <property type="entry name" value="C-type_lectin/snaclec_domain"/>
</dbReference>
<dbReference type="Ensembl" id="ENSDCDT00010002421.1">
    <property type="protein sequence ID" value="ENSDCDP00010002328.1"/>
    <property type="gene ID" value="ENSDCDG00010001121.1"/>
</dbReference>
<gene>
    <name evidence="4" type="primary">cldc1</name>
</gene>
<evidence type="ECO:0000313" key="5">
    <source>
        <dbReference type="Proteomes" id="UP000694580"/>
    </source>
</evidence>
<name>A0AAY3ZYY4_9TELE</name>
<proteinExistence type="predicted"/>
<evidence type="ECO:0000313" key="4">
    <source>
        <dbReference type="Ensembl" id="ENSDCDP00010002328.1"/>
    </source>
</evidence>
<dbReference type="SMART" id="SM00034">
    <property type="entry name" value="CLECT"/>
    <property type="match status" value="1"/>
</dbReference>
<keyword evidence="5" id="KW-1185">Reference proteome</keyword>
<feature type="domain" description="C-type lectin" evidence="3">
    <location>
        <begin position="128"/>
        <end position="252"/>
    </location>
</feature>
<dbReference type="AlphaFoldDB" id="A0AAY3ZYY4"/>
<evidence type="ECO:0000259" key="3">
    <source>
        <dbReference type="PROSITE" id="PS50041"/>
    </source>
</evidence>
<dbReference type="Proteomes" id="UP000694580">
    <property type="component" value="Chromosome 5"/>
</dbReference>
<dbReference type="PANTHER" id="PTHR22803">
    <property type="entry name" value="MANNOSE, PHOSPHOLIPASE, LECTIN RECEPTOR RELATED"/>
    <property type="match status" value="1"/>
</dbReference>
<organism evidence="4 5">
    <name type="scientific">Denticeps clupeoides</name>
    <name type="common">denticle herring</name>
    <dbReference type="NCBI Taxonomy" id="299321"/>
    <lineage>
        <taxon>Eukaryota</taxon>
        <taxon>Metazoa</taxon>
        <taxon>Chordata</taxon>
        <taxon>Craniata</taxon>
        <taxon>Vertebrata</taxon>
        <taxon>Euteleostomi</taxon>
        <taxon>Actinopterygii</taxon>
        <taxon>Neopterygii</taxon>
        <taxon>Teleostei</taxon>
        <taxon>Clupei</taxon>
        <taxon>Clupeiformes</taxon>
        <taxon>Denticipitoidei</taxon>
        <taxon>Denticipitidae</taxon>
        <taxon>Denticeps</taxon>
    </lineage>
</organism>
<dbReference type="Pfam" id="PF00059">
    <property type="entry name" value="Lectin_C"/>
    <property type="match status" value="1"/>
</dbReference>
<accession>A0AAY3ZYY4</accession>
<keyword evidence="2" id="KW-1133">Transmembrane helix</keyword>
<sequence length="267" mass="30629">MEEADNYTTLQDFSEDISLRRPKSPFIRSRNSKMKMWVECYKGQTALIVLAILVASVCANIVLGILFNQSLTSVFQPKSEETHLTGELKLNSLRVRYDRLCQDYTALSASCSKTVRTCKPCPEGWLHMEDDCFYFSPDKMNWEQSKDSCDSMGSHLAILLTHKQHDMLEKEAKKIGSFDYHFWIGLSDQETEGVWKWVDDSPVNNTYWDAWHSEPNNHQSGGIHGEDCAVLSSHSKSWFDVPCDHIYKHICQMDAFGVDGINNQKLQ</sequence>
<dbReference type="GeneTree" id="ENSGT01030000234575"/>
<dbReference type="SUPFAM" id="SSF56436">
    <property type="entry name" value="C-type lectin-like"/>
    <property type="match status" value="1"/>
</dbReference>
<evidence type="ECO:0000256" key="2">
    <source>
        <dbReference type="SAM" id="Phobius"/>
    </source>
</evidence>
<dbReference type="PROSITE" id="PS50041">
    <property type="entry name" value="C_TYPE_LECTIN_2"/>
    <property type="match status" value="1"/>
</dbReference>
<keyword evidence="2" id="KW-0812">Transmembrane</keyword>
<evidence type="ECO:0000256" key="1">
    <source>
        <dbReference type="ARBA" id="ARBA00022734"/>
    </source>
</evidence>
<dbReference type="InterPro" id="IPR033989">
    <property type="entry name" value="CD209-like_CTLD"/>
</dbReference>
<feature type="transmembrane region" description="Helical" evidence="2">
    <location>
        <begin position="45"/>
        <end position="67"/>
    </location>
</feature>
<keyword evidence="2" id="KW-0472">Membrane</keyword>
<dbReference type="GO" id="GO:0030246">
    <property type="term" value="F:carbohydrate binding"/>
    <property type="evidence" value="ECO:0007669"/>
    <property type="project" value="UniProtKB-KW"/>
</dbReference>